<dbReference type="Proteomes" id="UP001497457">
    <property type="component" value="Chromosome 3rd"/>
</dbReference>
<dbReference type="AlphaFoldDB" id="A0ABC9CHV5"/>
<proteinExistence type="predicted"/>
<gene>
    <name evidence="2" type="ORF">URODEC1_LOCUS75777</name>
</gene>
<reference evidence="2 3" key="2">
    <citation type="submission" date="2024-10" db="EMBL/GenBank/DDBJ databases">
        <authorList>
            <person name="Ryan C."/>
        </authorList>
    </citation>
    <scope>NUCLEOTIDE SEQUENCE [LARGE SCALE GENOMIC DNA]</scope>
</reference>
<feature type="signal peptide" evidence="1">
    <location>
        <begin position="1"/>
        <end position="25"/>
    </location>
</feature>
<keyword evidence="1" id="KW-0732">Signal</keyword>
<evidence type="ECO:0000313" key="3">
    <source>
        <dbReference type="Proteomes" id="UP001497457"/>
    </source>
</evidence>
<reference evidence="3" key="1">
    <citation type="submission" date="2024-06" db="EMBL/GenBank/DDBJ databases">
        <authorList>
            <person name="Ryan C."/>
        </authorList>
    </citation>
    <scope>NUCLEOTIDE SEQUENCE [LARGE SCALE GENOMIC DNA]</scope>
</reference>
<protein>
    <submittedName>
        <fullName evidence="2">Uncharacterized protein</fullName>
    </submittedName>
</protein>
<keyword evidence="3" id="KW-1185">Reference proteome</keyword>
<evidence type="ECO:0000313" key="2">
    <source>
        <dbReference type="EMBL" id="CAL5021109.1"/>
    </source>
</evidence>
<dbReference type="EMBL" id="OZ075113">
    <property type="protein sequence ID" value="CAL5021109.1"/>
    <property type="molecule type" value="Genomic_DNA"/>
</dbReference>
<sequence>MAAAASMPAAAVACLLLSALAVVSAAGGVTFPAPAPVPQEAVAVDPPHQEAVAANPCGDIFCVQANGGNPQGGAHVASLACPGEGGHGVVCCCCPLGFGGSGRCCPPRYCRKAPSPPAVSA</sequence>
<organism evidence="2 3">
    <name type="scientific">Urochloa decumbens</name>
    <dbReference type="NCBI Taxonomy" id="240449"/>
    <lineage>
        <taxon>Eukaryota</taxon>
        <taxon>Viridiplantae</taxon>
        <taxon>Streptophyta</taxon>
        <taxon>Embryophyta</taxon>
        <taxon>Tracheophyta</taxon>
        <taxon>Spermatophyta</taxon>
        <taxon>Magnoliopsida</taxon>
        <taxon>Liliopsida</taxon>
        <taxon>Poales</taxon>
        <taxon>Poaceae</taxon>
        <taxon>PACMAD clade</taxon>
        <taxon>Panicoideae</taxon>
        <taxon>Panicodae</taxon>
        <taxon>Paniceae</taxon>
        <taxon>Melinidinae</taxon>
        <taxon>Urochloa</taxon>
    </lineage>
</organism>
<name>A0ABC9CHV5_9POAL</name>
<accession>A0ABC9CHV5</accession>
<evidence type="ECO:0000256" key="1">
    <source>
        <dbReference type="SAM" id="SignalP"/>
    </source>
</evidence>
<feature type="chain" id="PRO_5044781924" evidence="1">
    <location>
        <begin position="26"/>
        <end position="121"/>
    </location>
</feature>